<organism evidence="4 5">
    <name type="scientific">Vineibacter terrae</name>
    <dbReference type="NCBI Taxonomy" id="2586908"/>
    <lineage>
        <taxon>Bacteria</taxon>
        <taxon>Pseudomonadati</taxon>
        <taxon>Pseudomonadota</taxon>
        <taxon>Alphaproteobacteria</taxon>
        <taxon>Hyphomicrobiales</taxon>
        <taxon>Vineibacter</taxon>
    </lineage>
</organism>
<gene>
    <name evidence="4" type="ORF">FHP25_38145</name>
</gene>
<dbReference type="Proteomes" id="UP000321638">
    <property type="component" value="Unassembled WGS sequence"/>
</dbReference>
<keyword evidence="5" id="KW-1185">Reference proteome</keyword>
<evidence type="ECO:0000313" key="4">
    <source>
        <dbReference type="EMBL" id="TXL69619.1"/>
    </source>
</evidence>
<dbReference type="GO" id="GO:0016740">
    <property type="term" value="F:transferase activity"/>
    <property type="evidence" value="ECO:0007669"/>
    <property type="project" value="UniProtKB-KW"/>
</dbReference>
<evidence type="ECO:0000313" key="5">
    <source>
        <dbReference type="Proteomes" id="UP000321638"/>
    </source>
</evidence>
<comment type="similarity">
    <text evidence="1">Belongs to the NodU/CmcH family.</text>
</comment>
<dbReference type="PANTHER" id="PTHR34847">
    <property type="entry name" value="NODULATION PROTEIN U"/>
    <property type="match status" value="1"/>
</dbReference>
<dbReference type="EMBL" id="VDUZ01000076">
    <property type="protein sequence ID" value="TXL69619.1"/>
    <property type="molecule type" value="Genomic_DNA"/>
</dbReference>
<dbReference type="Gene3D" id="3.90.870.20">
    <property type="entry name" value="Carbamoyltransferase, C-terminal domain"/>
    <property type="match status" value="1"/>
</dbReference>
<dbReference type="PANTHER" id="PTHR34847:SF1">
    <property type="entry name" value="NODULATION PROTEIN U"/>
    <property type="match status" value="1"/>
</dbReference>
<dbReference type="InterPro" id="IPR038152">
    <property type="entry name" value="Carbam_trans_C_sf"/>
</dbReference>
<dbReference type="RefSeq" id="WP_147852266.1">
    <property type="nucleotide sequence ID" value="NZ_VDUZ01000076.1"/>
</dbReference>
<dbReference type="SUPFAM" id="SSF53067">
    <property type="entry name" value="Actin-like ATPase domain"/>
    <property type="match status" value="1"/>
</dbReference>
<comment type="caution">
    <text evidence="4">The sequence shown here is derived from an EMBL/GenBank/DDBJ whole genome shotgun (WGS) entry which is preliminary data.</text>
</comment>
<dbReference type="InterPro" id="IPR051338">
    <property type="entry name" value="NodU/CmcH_Carbamoyltrnsfr"/>
</dbReference>
<evidence type="ECO:0000259" key="3">
    <source>
        <dbReference type="Pfam" id="PF16861"/>
    </source>
</evidence>
<dbReference type="Pfam" id="PF02543">
    <property type="entry name" value="Carbam_trans_N"/>
    <property type="match status" value="1"/>
</dbReference>
<proteinExistence type="inferred from homology"/>
<dbReference type="CDD" id="cd24098">
    <property type="entry name" value="ASKHA_NBD_TobZ_N"/>
    <property type="match status" value="1"/>
</dbReference>
<dbReference type="Gene3D" id="3.30.420.40">
    <property type="match status" value="2"/>
</dbReference>
<dbReference type="AlphaFoldDB" id="A0A5C8P8P6"/>
<dbReference type="InterPro" id="IPR003696">
    <property type="entry name" value="Carbtransf_dom"/>
</dbReference>
<dbReference type="InterPro" id="IPR031730">
    <property type="entry name" value="Carbam_trans_C"/>
</dbReference>
<feature type="domain" description="Carbamoyltransferase C-terminal" evidence="3">
    <location>
        <begin position="416"/>
        <end position="584"/>
    </location>
</feature>
<dbReference type="Pfam" id="PF16861">
    <property type="entry name" value="Carbam_trans_C"/>
    <property type="match status" value="1"/>
</dbReference>
<protein>
    <submittedName>
        <fullName evidence="4">Carbamoyltransferase</fullName>
    </submittedName>
</protein>
<dbReference type="OrthoDB" id="9780777at2"/>
<dbReference type="InterPro" id="IPR043129">
    <property type="entry name" value="ATPase_NBD"/>
</dbReference>
<reference evidence="4 5" key="1">
    <citation type="submission" date="2019-06" db="EMBL/GenBank/DDBJ databases">
        <title>New taxonomy in bacterial strain CC-CFT640, isolated from vineyard.</title>
        <authorList>
            <person name="Lin S.-Y."/>
            <person name="Tsai C.-F."/>
            <person name="Young C.-C."/>
        </authorList>
    </citation>
    <scope>NUCLEOTIDE SEQUENCE [LARGE SCALE GENOMIC DNA]</scope>
    <source>
        <strain evidence="4 5">CC-CFT640</strain>
    </source>
</reference>
<feature type="domain" description="Carbamoyltransferase" evidence="2">
    <location>
        <begin position="4"/>
        <end position="351"/>
    </location>
</feature>
<evidence type="ECO:0000259" key="2">
    <source>
        <dbReference type="Pfam" id="PF02543"/>
    </source>
</evidence>
<accession>A0A5C8P8P6</accession>
<evidence type="ECO:0000256" key="1">
    <source>
        <dbReference type="ARBA" id="ARBA00006129"/>
    </source>
</evidence>
<name>A0A5C8P8P6_9HYPH</name>
<sequence>MTYILGLNAFHADSAACLVKDGTLVAAAEEERFRRIKHWGGFPSEAIRYCLKEAGIGLDAVAHVAINRDSRANLWRKIAYVVAKRPSVDLVMSRVRNRQQWADVRTQLTETLPEMRFNGEVHQVEHHLSHLASAFLVSPFDKAVAVSVDGFGDFASASWGIGDGNSITIDGRVHFPHSLGIFYEGVTQFIGFPHYGDEYKVMGLAPYGEPAYAKQMEQLVRLRDDGTFALDLRYYTHAKEGSKYEVRDGTPSGGRIWSPAMVELLGPARGKDEPLEQRHKDIARSAQGMYENAFFNLLGALHRKYGLDAVVLSGGCAYNSVANGKIYERSPFKHCYIQSAGGDAGGAIGAAFQVWHTLPEGSAAKRHFVMDHAYWGPSATAGEVSIAIAARQADIDAANCNVETITDEAVLCERTAAAIAEGKVIGWFQGRLEWGPRALGNRSILADPRRADMKDILNLKIKRRESFRPFAPSILREAVPDWFETDDDVPFMMQVFRIRPARRASIPAVAHVDGTGRLQTVTQTGNPRYHRLISAFGVLTGVPIVLNTSFNENEPVVCKPEEALDCFLRTRMDVLVLGDIMITRRD</sequence>
<keyword evidence="4" id="KW-0808">Transferase</keyword>